<dbReference type="Pfam" id="PF00221">
    <property type="entry name" value="Lyase_aromatic"/>
    <property type="match status" value="1"/>
</dbReference>
<dbReference type="Proteomes" id="UP001449795">
    <property type="component" value="Chromosome"/>
</dbReference>
<dbReference type="GO" id="GO:0016829">
    <property type="term" value="F:lyase activity"/>
    <property type="evidence" value="ECO:0007669"/>
    <property type="project" value="UniProtKB-KW"/>
</dbReference>
<reference evidence="2 3" key="1">
    <citation type="submission" date="2024-04" db="EMBL/GenBank/DDBJ databases">
        <title>Complete genome sequence of Nguyenibacter vanlangesis HBCM-1154, a strain capable of nitrogen fixation, IAA production, and phosphorus solubilization isolated from sugarcane soil.</title>
        <authorList>
            <person name="MY HANH P."/>
        </authorList>
    </citation>
    <scope>NUCLEOTIDE SEQUENCE [LARGE SCALE GENOMIC DNA]</scope>
    <source>
        <strain evidence="2 3">HBCM 1154</strain>
    </source>
</reference>
<dbReference type="EMBL" id="CP152276">
    <property type="protein sequence ID" value="XAE42067.1"/>
    <property type="molecule type" value="Genomic_DNA"/>
</dbReference>
<evidence type="ECO:0000256" key="1">
    <source>
        <dbReference type="SAM" id="MobiDB-lite"/>
    </source>
</evidence>
<dbReference type="InterPro" id="IPR008948">
    <property type="entry name" value="L-Aspartase-like"/>
</dbReference>
<keyword evidence="3" id="KW-1185">Reference proteome</keyword>
<protein>
    <submittedName>
        <fullName evidence="2">Aromatic amino acid lyase</fullName>
    </submittedName>
</protein>
<dbReference type="SUPFAM" id="SSF48557">
    <property type="entry name" value="L-aspartase-like"/>
    <property type="match status" value="1"/>
</dbReference>
<organism evidence="2 3">
    <name type="scientific">Nguyenibacter vanlangensis</name>
    <dbReference type="NCBI Taxonomy" id="1216886"/>
    <lineage>
        <taxon>Bacteria</taxon>
        <taxon>Pseudomonadati</taxon>
        <taxon>Pseudomonadota</taxon>
        <taxon>Alphaproteobacteria</taxon>
        <taxon>Acetobacterales</taxon>
        <taxon>Acetobacteraceae</taxon>
        <taxon>Nguyenibacter</taxon>
    </lineage>
</organism>
<sequence>MTSVVLTGEDLPLPDLVAIADGAPVLLSDAGMARLAAGQAVLEAALARGDGVYGTTSMVGAFKDNPVAPEDRPNYALRLAQSHCLGVGAALPVRVVRAAMAARLNALLGGHTGAGPGLAHGLRDLLNAGITPIVPEYGSIGCADVGLMGHVGAALMGEGQALGPEGGAPVAVRILLRRHGLGPMSPGPKDMMSVLSSNAVGVAGVALVAAELRARLPLLLGVYSLSCAGFGAFGIPWEAARRTGMAAEIRIARFLQRINPPGGWTPRRNLQDPLSFRCMPQIGGAFLATLDRVETALAHGLARCDDNPILLDGRAMTSGASLPLTLALDAQALVLALCHYVRGVLGRILALCREDLSGLPRNLTFDPGRQVAFGAATKLAADLSTAILRESTPASLYQVPVANGFEDEASYLPSIARALRLQCTLLHPLVALEAMAARQAVRLSGATPGGLAGEIMARLACDTPWLDDGGAVADAVARAETALAAVAGRLAADPAPEFRHPGPAPAPIAERTHEDA</sequence>
<feature type="region of interest" description="Disordered" evidence="1">
    <location>
        <begin position="494"/>
        <end position="516"/>
    </location>
</feature>
<dbReference type="Gene3D" id="1.20.200.10">
    <property type="entry name" value="Fumarase/aspartase (Central domain)"/>
    <property type="match status" value="1"/>
</dbReference>
<accession>A0ABZ3D2S9</accession>
<dbReference type="PANTHER" id="PTHR10362">
    <property type="entry name" value="HISTIDINE AMMONIA-LYASE"/>
    <property type="match status" value="1"/>
</dbReference>
<gene>
    <name evidence="2" type="ORF">AAC691_17620</name>
</gene>
<proteinExistence type="predicted"/>
<evidence type="ECO:0000313" key="3">
    <source>
        <dbReference type="Proteomes" id="UP001449795"/>
    </source>
</evidence>
<dbReference type="RefSeq" id="WP_342627871.1">
    <property type="nucleotide sequence ID" value="NZ_CP152276.1"/>
</dbReference>
<dbReference type="Gene3D" id="1.10.275.10">
    <property type="entry name" value="Fumarase/aspartase (N-terminal domain)"/>
    <property type="match status" value="1"/>
</dbReference>
<dbReference type="InterPro" id="IPR001106">
    <property type="entry name" value="Aromatic_Lyase"/>
</dbReference>
<name>A0ABZ3D2S9_9PROT</name>
<evidence type="ECO:0000313" key="2">
    <source>
        <dbReference type="EMBL" id="XAE42067.1"/>
    </source>
</evidence>
<dbReference type="InterPro" id="IPR024083">
    <property type="entry name" value="Fumarase/histidase_N"/>
</dbReference>
<keyword evidence="2" id="KW-0456">Lyase</keyword>